<dbReference type="EMBL" id="JAYMGO010000003">
    <property type="protein sequence ID" value="KAL1277707.1"/>
    <property type="molecule type" value="Genomic_DNA"/>
</dbReference>
<name>A0ABR3NLS8_9TELE</name>
<accession>A0ABR3NLS8</accession>
<sequence>MGGGSEREKELAELPFVSRFAEEYGEETGANLHCFLKTDTLFFLPLTSSGSAERCPLLTHLWAGPLGQALPQALGHLQEPC</sequence>
<dbReference type="Proteomes" id="UP001558613">
    <property type="component" value="Unassembled WGS sequence"/>
</dbReference>
<protein>
    <submittedName>
        <fullName evidence="1">Uncharacterized protein</fullName>
    </submittedName>
</protein>
<comment type="caution">
    <text evidence="1">The sequence shown here is derived from an EMBL/GenBank/DDBJ whole genome shotgun (WGS) entry which is preliminary data.</text>
</comment>
<evidence type="ECO:0000313" key="1">
    <source>
        <dbReference type="EMBL" id="KAL1277707.1"/>
    </source>
</evidence>
<evidence type="ECO:0000313" key="2">
    <source>
        <dbReference type="Proteomes" id="UP001558613"/>
    </source>
</evidence>
<organism evidence="1 2">
    <name type="scientific">Cirrhinus molitorella</name>
    <name type="common">mud carp</name>
    <dbReference type="NCBI Taxonomy" id="172907"/>
    <lineage>
        <taxon>Eukaryota</taxon>
        <taxon>Metazoa</taxon>
        <taxon>Chordata</taxon>
        <taxon>Craniata</taxon>
        <taxon>Vertebrata</taxon>
        <taxon>Euteleostomi</taxon>
        <taxon>Actinopterygii</taxon>
        <taxon>Neopterygii</taxon>
        <taxon>Teleostei</taxon>
        <taxon>Ostariophysi</taxon>
        <taxon>Cypriniformes</taxon>
        <taxon>Cyprinidae</taxon>
        <taxon>Labeoninae</taxon>
        <taxon>Labeonini</taxon>
        <taxon>Cirrhinus</taxon>
    </lineage>
</organism>
<gene>
    <name evidence="1" type="ORF">QQF64_024380</name>
</gene>
<proteinExistence type="predicted"/>
<reference evidence="1 2" key="1">
    <citation type="submission" date="2023-09" db="EMBL/GenBank/DDBJ databases">
        <authorList>
            <person name="Wang M."/>
        </authorList>
    </citation>
    <scope>NUCLEOTIDE SEQUENCE [LARGE SCALE GENOMIC DNA]</scope>
    <source>
        <strain evidence="1">GT-2023</strain>
        <tissue evidence="1">Liver</tissue>
    </source>
</reference>
<keyword evidence="2" id="KW-1185">Reference proteome</keyword>